<dbReference type="InterPro" id="IPR050613">
    <property type="entry name" value="Sec_Metabolite_Reg"/>
</dbReference>
<dbReference type="GO" id="GO:0008270">
    <property type="term" value="F:zinc ion binding"/>
    <property type="evidence" value="ECO:0007669"/>
    <property type="project" value="InterPro"/>
</dbReference>
<comment type="subcellular location">
    <subcellularLocation>
        <location evidence="1">Nucleus</location>
    </subcellularLocation>
</comment>
<dbReference type="GeneID" id="40723651"/>
<dbReference type="PANTHER" id="PTHR31001:SF76">
    <property type="entry name" value="ZN(2)-C6 FUNGAL-TYPE DOMAIN-CONTAINING PROTEIN"/>
    <property type="match status" value="1"/>
</dbReference>
<reference evidence="5 6" key="1">
    <citation type="submission" date="2019-05" db="EMBL/GenBank/DDBJ databases">
        <title>Sporisorium graminicola CBS 10092 draft sequencing and annotation.</title>
        <authorList>
            <person name="Solano-Gonzalez S."/>
            <person name="Caddick M.X."/>
            <person name="Darby A."/>
        </authorList>
    </citation>
    <scope>NUCLEOTIDE SEQUENCE [LARGE SCALE GENOMIC DNA]</scope>
    <source>
        <strain evidence="5 6">CBS 10092</strain>
    </source>
</reference>
<feature type="compositionally biased region" description="Pro residues" evidence="3">
    <location>
        <begin position="184"/>
        <end position="193"/>
    </location>
</feature>
<evidence type="ECO:0000313" key="5">
    <source>
        <dbReference type="EMBL" id="TKY90758.1"/>
    </source>
</evidence>
<dbReference type="KEGG" id="sgra:EX895_000756"/>
<dbReference type="PANTHER" id="PTHR31001">
    <property type="entry name" value="UNCHARACTERIZED TRANSCRIPTIONAL REGULATORY PROTEIN"/>
    <property type="match status" value="1"/>
</dbReference>
<feature type="compositionally biased region" description="Basic and acidic residues" evidence="3">
    <location>
        <begin position="591"/>
        <end position="608"/>
    </location>
</feature>
<keyword evidence="6" id="KW-1185">Reference proteome</keyword>
<keyword evidence="2" id="KW-0539">Nucleus</keyword>
<feature type="compositionally biased region" description="Basic and acidic residues" evidence="3">
    <location>
        <begin position="966"/>
        <end position="976"/>
    </location>
</feature>
<dbReference type="GO" id="GO:0000981">
    <property type="term" value="F:DNA-binding transcription factor activity, RNA polymerase II-specific"/>
    <property type="evidence" value="ECO:0007669"/>
    <property type="project" value="InterPro"/>
</dbReference>
<dbReference type="RefSeq" id="XP_029742743.1">
    <property type="nucleotide sequence ID" value="XM_029881357.1"/>
</dbReference>
<dbReference type="Gene3D" id="4.10.240.10">
    <property type="entry name" value="Zn(2)-C6 fungal-type DNA-binding domain"/>
    <property type="match status" value="1"/>
</dbReference>
<feature type="compositionally biased region" description="Low complexity" evidence="3">
    <location>
        <begin position="268"/>
        <end position="281"/>
    </location>
</feature>
<dbReference type="SUPFAM" id="SSF57701">
    <property type="entry name" value="Zn2/Cys6 DNA-binding domain"/>
    <property type="match status" value="1"/>
</dbReference>
<feature type="region of interest" description="Disordered" evidence="3">
    <location>
        <begin position="578"/>
        <end position="608"/>
    </location>
</feature>
<dbReference type="Pfam" id="PF00172">
    <property type="entry name" value="Zn_clus"/>
    <property type="match status" value="1"/>
</dbReference>
<sequence length="1431" mass="159022">MDGDSSRGPPHPRDRLPPRQVPSYRPVASARDDALRMRSHPDPAHRYPRSDLEPPPPLYARVSAAWADHEQSSARRSYSVHDAPPPSQRQGYPYSRPNDSQASRYPPSDLPRQPRSTRPDDYYAEPPPADGSILSSRYPLHSNHYEEDLAAIDGRVSSMPASRDSYRPTRPLSGEPKMRVDGYPEPPYQPARPPQMGHSPDPRSDAALTHVRSPGPAHSSYARPAPPRSISDSSQPYPLDPAEAPLHRDKRARLDLYSERPQPHGPESLLRPPLLHSSSSHRSIDSAITDWAERADPRDHRARDFVDTPYHADGASKAVRSVEWADAEKAHSSRRTSGVSHHTFDAGFSASSEQQSINSQSSKVKRRKRAVLSCTECKQRKIKCDRNVPNCGSCVRRGVAHLCRWGDERDYLPAAPSSNITPSNAALMARIAQLESQVRVLQSSSSTSPTAALDAGASERSSAQRVASKYGASASSSGHSSRFSGRSSIQYPPDFTSRDRNASSTKVRSDGVARPERLDEHDDDDDEAESEQSDESAESGDENTGDLLRALAQGTSLKNDSRPSPPQRDQHIAGLHEQQADGIPKASKATTTEHHVRTTDSDAKIADARDGHDGHDVFRSTANWHFASAAMPNISAASDRRGEGEARRLGLLQVLDLLPSRAKTEALVEHYLREAEPMVQSFHAPSLWKELSLFWNELDRMQNATDTTLPPSLAELQFGGLLLAICESACEFMTPAEVLESEICTSRTSINAQLSLLVRSCLSLLGMGQFVRHPTIWGLQAIVVLRHYCFNRDHRDEYRVISTMAIKASEFIGLHHLGSALRDEERWEDEERERARAQINHDGKEAGSSSTHRWKMLTSTQVTDGHETDSDGDDLDPDRNERKDMNAMWLPRGARRKKFDLAATKRYKDGSRVNREHGRKVWFAFACLDWLCAAHFDRCYHCHDEMFTTQSPQNIDDADLTDSEETEVKSSDDSVRRPHRVKNGFLDKIRIVSMPTTNSFIPIQIEICHTVRSIADALNQGDDSFDSVLAIEARLREILRSLPRFFKLDGESEYDPEIHRLHQERPYLSFQRAIIHEHVHHRLLKLHRLYMSRGYWNAKYIHSTRTCIESARVVMGLLRALDNAGCRGQRYWIIKFHIFHALLALQVDLLYLARQPVNREILAKRADVVTGLKMLHMRTDVEGRNPVLASSLKVIKVLREEEQARRATNKGTSDTPLGSEATTGSSPAGSAGSHKKAKVREWTRASELTGDLAEHLERRVSETWYTVDATELRTQAEAASNLAADARSPDRQAVARRMAAISRTPSTQDGSSLHTAADAGASRRAAALGKDAAPDGDLAELGDRQASDVEGRDTELDDYLKLLSSYQNPDDAPDGAHFFDVLDDMVFENGSTNKPSFGGALASELVPNLPLLRGPEDLAAAGPGFDALSAA</sequence>
<comment type="caution">
    <text evidence="5">The sequence shown here is derived from an EMBL/GenBank/DDBJ whole genome shotgun (WGS) entry which is preliminary data.</text>
</comment>
<feature type="region of interest" description="Disordered" evidence="3">
    <location>
        <begin position="442"/>
        <end position="544"/>
    </location>
</feature>
<evidence type="ECO:0000256" key="3">
    <source>
        <dbReference type="SAM" id="MobiDB-lite"/>
    </source>
</evidence>
<organism evidence="5 6">
    <name type="scientific">Sporisorium graminicola</name>
    <dbReference type="NCBI Taxonomy" id="280036"/>
    <lineage>
        <taxon>Eukaryota</taxon>
        <taxon>Fungi</taxon>
        <taxon>Dikarya</taxon>
        <taxon>Basidiomycota</taxon>
        <taxon>Ustilaginomycotina</taxon>
        <taxon>Ustilaginomycetes</taxon>
        <taxon>Ustilaginales</taxon>
        <taxon>Ustilaginaceae</taxon>
        <taxon>Sporisorium</taxon>
    </lineage>
</organism>
<feature type="region of interest" description="Disordered" evidence="3">
    <location>
        <begin position="828"/>
        <end position="887"/>
    </location>
</feature>
<dbReference type="Proteomes" id="UP000306050">
    <property type="component" value="Chromosome SGRAM_1"/>
</dbReference>
<feature type="compositionally biased region" description="Basic and acidic residues" evidence="3">
    <location>
        <begin position="832"/>
        <end position="845"/>
    </location>
</feature>
<feature type="region of interest" description="Disordered" evidence="3">
    <location>
        <begin position="951"/>
        <end position="976"/>
    </location>
</feature>
<feature type="compositionally biased region" description="Basic and acidic residues" evidence="3">
    <location>
        <begin position="30"/>
        <end position="52"/>
    </location>
</feature>
<feature type="compositionally biased region" description="Basic and acidic residues" evidence="3">
    <location>
        <begin position="1341"/>
        <end position="1352"/>
    </location>
</feature>
<dbReference type="CDD" id="cd12148">
    <property type="entry name" value="fungal_TF_MHR"/>
    <property type="match status" value="1"/>
</dbReference>
<evidence type="ECO:0000256" key="2">
    <source>
        <dbReference type="ARBA" id="ARBA00023242"/>
    </source>
</evidence>
<name>A0A4U7L482_9BASI</name>
<dbReference type="EMBL" id="SRRM01000002">
    <property type="protein sequence ID" value="TKY90758.1"/>
    <property type="molecule type" value="Genomic_DNA"/>
</dbReference>
<dbReference type="InterPro" id="IPR036864">
    <property type="entry name" value="Zn2-C6_fun-type_DNA-bd_sf"/>
</dbReference>
<feature type="region of interest" description="Disordered" evidence="3">
    <location>
        <begin position="1203"/>
        <end position="1241"/>
    </location>
</feature>
<feature type="domain" description="Zn(2)-C6 fungal-type" evidence="4">
    <location>
        <begin position="373"/>
        <end position="405"/>
    </location>
</feature>
<evidence type="ECO:0000313" key="6">
    <source>
        <dbReference type="Proteomes" id="UP000306050"/>
    </source>
</evidence>
<feature type="compositionally biased region" description="Polar residues" evidence="3">
    <location>
        <begin position="847"/>
        <end position="863"/>
    </location>
</feature>
<feature type="compositionally biased region" description="Low complexity" evidence="3">
    <location>
        <begin position="467"/>
        <end position="488"/>
    </location>
</feature>
<feature type="compositionally biased region" description="Acidic residues" evidence="3">
    <location>
        <begin position="521"/>
        <end position="544"/>
    </location>
</feature>
<gene>
    <name evidence="5" type="ORF">EX895_000756</name>
</gene>
<feature type="region of interest" description="Disordered" evidence="3">
    <location>
        <begin position="1301"/>
        <end position="1352"/>
    </location>
</feature>
<evidence type="ECO:0000256" key="1">
    <source>
        <dbReference type="ARBA" id="ARBA00004123"/>
    </source>
</evidence>
<feature type="compositionally biased region" description="Basic and acidic residues" evidence="3">
    <location>
        <begin position="496"/>
        <end position="520"/>
    </location>
</feature>
<dbReference type="CDD" id="cd00067">
    <property type="entry name" value="GAL4"/>
    <property type="match status" value="1"/>
</dbReference>
<dbReference type="PROSITE" id="PS50048">
    <property type="entry name" value="ZN2_CY6_FUNGAL_2"/>
    <property type="match status" value="1"/>
</dbReference>
<dbReference type="PROSITE" id="PS00463">
    <property type="entry name" value="ZN2_CY6_FUNGAL_1"/>
    <property type="match status" value="1"/>
</dbReference>
<dbReference type="GO" id="GO:0005634">
    <property type="term" value="C:nucleus"/>
    <property type="evidence" value="ECO:0007669"/>
    <property type="project" value="UniProtKB-SubCell"/>
</dbReference>
<protein>
    <recommendedName>
        <fullName evidence="4">Zn(2)-C6 fungal-type domain-containing protein</fullName>
    </recommendedName>
</protein>
<feature type="compositionally biased region" description="Polar residues" evidence="3">
    <location>
        <begin position="1303"/>
        <end position="1314"/>
    </location>
</feature>
<evidence type="ECO:0000259" key="4">
    <source>
        <dbReference type="PROSITE" id="PS50048"/>
    </source>
</evidence>
<feature type="compositionally biased region" description="Low complexity" evidence="3">
    <location>
        <begin position="1218"/>
        <end position="1232"/>
    </location>
</feature>
<proteinExistence type="predicted"/>
<feature type="compositionally biased region" description="Acidic residues" evidence="3">
    <location>
        <begin position="956"/>
        <end position="965"/>
    </location>
</feature>
<feature type="region of interest" description="Disordered" evidence="3">
    <location>
        <begin position="1"/>
        <end position="282"/>
    </location>
</feature>
<feature type="compositionally biased region" description="Basic and acidic residues" evidence="3">
    <location>
        <begin position="252"/>
        <end position="262"/>
    </location>
</feature>
<dbReference type="SMART" id="SM00066">
    <property type="entry name" value="GAL4"/>
    <property type="match status" value="1"/>
</dbReference>
<feature type="compositionally biased region" description="Low complexity" evidence="3">
    <location>
        <begin position="1316"/>
        <end position="1327"/>
    </location>
</feature>
<dbReference type="InterPro" id="IPR001138">
    <property type="entry name" value="Zn2Cys6_DnaBD"/>
</dbReference>
<dbReference type="OrthoDB" id="3362851at2759"/>
<accession>A0A4U7L482</accession>